<dbReference type="InterPro" id="IPR037233">
    <property type="entry name" value="CcmK-like_sf"/>
</dbReference>
<evidence type="ECO:0000256" key="2">
    <source>
        <dbReference type="ARBA" id="ARBA00024446"/>
    </source>
</evidence>
<keyword evidence="2" id="KW-1283">Bacterial microcompartment</keyword>
<accession>A0A923LIB4</accession>
<organism evidence="4 5">
    <name type="scientific">Mediterraneibacter hominis</name>
    <dbReference type="NCBI Taxonomy" id="2763054"/>
    <lineage>
        <taxon>Bacteria</taxon>
        <taxon>Bacillati</taxon>
        <taxon>Bacillota</taxon>
        <taxon>Clostridia</taxon>
        <taxon>Lachnospirales</taxon>
        <taxon>Lachnospiraceae</taxon>
        <taxon>Mediterraneibacter</taxon>
    </lineage>
</organism>
<dbReference type="AlphaFoldDB" id="A0A923LIB4"/>
<dbReference type="InterPro" id="IPR000249">
    <property type="entry name" value="BMC_dom"/>
</dbReference>
<dbReference type="Gene3D" id="3.30.70.1710">
    <property type="match status" value="1"/>
</dbReference>
<dbReference type="SMART" id="SM00877">
    <property type="entry name" value="BMC"/>
    <property type="match status" value="1"/>
</dbReference>
<dbReference type="Proteomes" id="UP000652477">
    <property type="component" value="Unassembled WGS sequence"/>
</dbReference>
<reference evidence="4" key="1">
    <citation type="submission" date="2020-08" db="EMBL/GenBank/DDBJ databases">
        <title>Genome public.</title>
        <authorList>
            <person name="Liu C."/>
            <person name="Sun Q."/>
        </authorList>
    </citation>
    <scope>NUCLEOTIDE SEQUENCE</scope>
    <source>
        <strain evidence="4">NSJ-55</strain>
    </source>
</reference>
<dbReference type="SUPFAM" id="SSF143414">
    <property type="entry name" value="CcmK-like"/>
    <property type="match status" value="1"/>
</dbReference>
<dbReference type="PANTHER" id="PTHR33941:SF11">
    <property type="entry name" value="BACTERIAL MICROCOMPARTMENT SHELL PROTEIN PDUJ"/>
    <property type="match status" value="1"/>
</dbReference>
<feature type="domain" description="Bacterial microcompartment" evidence="3">
    <location>
        <begin position="4"/>
        <end position="78"/>
    </location>
</feature>
<proteinExistence type="predicted"/>
<sequence>MTYGAFGLIEVLGEANAVLVTDQMLKTADVKYETQDTMCGGHALIFMSGSVSAVKAAVENVAENPPCRILNKAVISNPSPEMVQIVEEFKARGKKSK</sequence>
<evidence type="ECO:0000256" key="1">
    <source>
        <dbReference type="ARBA" id="ARBA00024322"/>
    </source>
</evidence>
<evidence type="ECO:0000313" key="4">
    <source>
        <dbReference type="EMBL" id="MBC5688647.1"/>
    </source>
</evidence>
<comment type="caution">
    <text evidence="4">The sequence shown here is derived from an EMBL/GenBank/DDBJ whole genome shotgun (WGS) entry which is preliminary data.</text>
</comment>
<dbReference type="GO" id="GO:0031469">
    <property type="term" value="C:bacterial microcompartment"/>
    <property type="evidence" value="ECO:0007669"/>
    <property type="project" value="UniProtKB-SubCell"/>
</dbReference>
<keyword evidence="5" id="KW-1185">Reference proteome</keyword>
<dbReference type="PANTHER" id="PTHR33941">
    <property type="entry name" value="PROPANEDIOL UTILIZATION PROTEIN PDUA"/>
    <property type="match status" value="1"/>
</dbReference>
<dbReference type="InterPro" id="IPR050575">
    <property type="entry name" value="BMC_shell"/>
</dbReference>
<dbReference type="Pfam" id="PF00936">
    <property type="entry name" value="BMC"/>
    <property type="match status" value="1"/>
</dbReference>
<comment type="subcellular location">
    <subcellularLocation>
        <location evidence="1">Bacterial microcompartment</location>
    </subcellularLocation>
</comment>
<dbReference type="EMBL" id="JACOPF010000001">
    <property type="protein sequence ID" value="MBC5688647.1"/>
    <property type="molecule type" value="Genomic_DNA"/>
</dbReference>
<name>A0A923LIB4_9FIRM</name>
<evidence type="ECO:0000259" key="3">
    <source>
        <dbReference type="SMART" id="SM00877"/>
    </source>
</evidence>
<evidence type="ECO:0000313" key="5">
    <source>
        <dbReference type="Proteomes" id="UP000652477"/>
    </source>
</evidence>
<gene>
    <name evidence="4" type="ORF">H8S37_06845</name>
</gene>
<protein>
    <submittedName>
        <fullName evidence="4">BMC domain-containing protein</fullName>
    </submittedName>
</protein>
<dbReference type="RefSeq" id="WP_186875250.1">
    <property type="nucleotide sequence ID" value="NZ_JACOPF010000001.1"/>
</dbReference>